<keyword evidence="1" id="KW-1133">Transmembrane helix</keyword>
<dbReference type="GO" id="GO:0080120">
    <property type="term" value="P:CAAX-box protein maturation"/>
    <property type="evidence" value="ECO:0007669"/>
    <property type="project" value="UniProtKB-ARBA"/>
</dbReference>
<proteinExistence type="predicted"/>
<protein>
    <recommendedName>
        <fullName evidence="2">CAAX prenyl protease 2/Lysostaphin resistance protein A-like domain-containing protein</fullName>
    </recommendedName>
</protein>
<dbReference type="Pfam" id="PF02517">
    <property type="entry name" value="Rce1-like"/>
    <property type="match status" value="1"/>
</dbReference>
<reference evidence="4" key="1">
    <citation type="journal article" date="2010" name="Nat. Biotechnol.">
        <title>Draft genome sequence of the oilseed species Ricinus communis.</title>
        <authorList>
            <person name="Chan A.P."/>
            <person name="Crabtree J."/>
            <person name="Zhao Q."/>
            <person name="Lorenzi H."/>
            <person name="Orvis J."/>
            <person name="Puiu D."/>
            <person name="Melake-Berhan A."/>
            <person name="Jones K.M."/>
            <person name="Redman J."/>
            <person name="Chen G."/>
            <person name="Cahoon E.B."/>
            <person name="Gedil M."/>
            <person name="Stanke M."/>
            <person name="Haas B.J."/>
            <person name="Wortman J.R."/>
            <person name="Fraser-Liggett C.M."/>
            <person name="Ravel J."/>
            <person name="Rabinowicz P.D."/>
        </authorList>
    </citation>
    <scope>NUCLEOTIDE SEQUENCE [LARGE SCALE GENOMIC DNA]</scope>
    <source>
        <strain evidence="4">cv. Hale</strain>
    </source>
</reference>
<name>B9TKY9_RICCO</name>
<dbReference type="EMBL" id="EQ985893">
    <property type="protein sequence ID" value="EEF23475.1"/>
    <property type="molecule type" value="Genomic_DNA"/>
</dbReference>
<feature type="transmembrane region" description="Helical" evidence="1">
    <location>
        <begin position="26"/>
        <end position="48"/>
    </location>
</feature>
<feature type="transmembrane region" description="Helical" evidence="1">
    <location>
        <begin position="251"/>
        <end position="273"/>
    </location>
</feature>
<organism evidence="3 4">
    <name type="scientific">Ricinus communis</name>
    <name type="common">Castor bean</name>
    <dbReference type="NCBI Taxonomy" id="3988"/>
    <lineage>
        <taxon>Eukaryota</taxon>
        <taxon>Viridiplantae</taxon>
        <taxon>Streptophyta</taxon>
        <taxon>Embryophyta</taxon>
        <taxon>Tracheophyta</taxon>
        <taxon>Spermatophyta</taxon>
        <taxon>Magnoliopsida</taxon>
        <taxon>eudicotyledons</taxon>
        <taxon>Gunneridae</taxon>
        <taxon>Pentapetalae</taxon>
        <taxon>rosids</taxon>
        <taxon>fabids</taxon>
        <taxon>Malpighiales</taxon>
        <taxon>Euphorbiaceae</taxon>
        <taxon>Acalyphoideae</taxon>
        <taxon>Acalypheae</taxon>
        <taxon>Ricinus</taxon>
    </lineage>
</organism>
<keyword evidence="1" id="KW-0472">Membrane</keyword>
<dbReference type="PANTHER" id="PTHR39430:SF1">
    <property type="entry name" value="PROTEASE"/>
    <property type="match status" value="1"/>
</dbReference>
<dbReference type="InterPro" id="IPR003675">
    <property type="entry name" value="Rce1/LyrA-like_dom"/>
</dbReference>
<evidence type="ECO:0000313" key="3">
    <source>
        <dbReference type="EMBL" id="EEF23475.1"/>
    </source>
</evidence>
<dbReference type="AlphaFoldDB" id="B9TKY9"/>
<feature type="transmembrane region" description="Helical" evidence="1">
    <location>
        <begin position="54"/>
        <end position="72"/>
    </location>
</feature>
<dbReference type="GO" id="GO:0004175">
    <property type="term" value="F:endopeptidase activity"/>
    <property type="evidence" value="ECO:0007669"/>
    <property type="project" value="UniProtKB-ARBA"/>
</dbReference>
<dbReference type="Proteomes" id="UP000008311">
    <property type="component" value="Unassembled WGS sequence"/>
</dbReference>
<evidence type="ECO:0000259" key="2">
    <source>
        <dbReference type="Pfam" id="PF02517"/>
    </source>
</evidence>
<feature type="transmembrane region" description="Helical" evidence="1">
    <location>
        <begin position="93"/>
        <end position="117"/>
    </location>
</feature>
<feature type="domain" description="CAAX prenyl protease 2/Lysostaphin resistance protein A-like" evidence="2">
    <location>
        <begin position="130"/>
        <end position="220"/>
    </location>
</feature>
<keyword evidence="4" id="KW-1185">Reference proteome</keyword>
<dbReference type="InParanoid" id="B9TKY9"/>
<keyword evidence="1" id="KW-0812">Transmembrane</keyword>
<feature type="transmembrane region" description="Helical" evidence="1">
    <location>
        <begin position="215"/>
        <end position="231"/>
    </location>
</feature>
<evidence type="ECO:0000256" key="1">
    <source>
        <dbReference type="SAM" id="Phobius"/>
    </source>
</evidence>
<dbReference type="PANTHER" id="PTHR39430">
    <property type="entry name" value="MEMBRANE-ASSOCIATED PROTEASE-RELATED"/>
    <property type="match status" value="1"/>
</dbReference>
<sequence length="287" mass="30807">MSIARQVVTPVPSFLTRLWAHPVTRIVLGILAVMLPITLTLALIHAAVPKPFRVAWPMPLAALLSFLSYRYFTILIEKRQPSELALTGAARETGAGIGIGAALGLSVAGVLAAAGAFIVTGSGSGWETVLKCLPEQIMVATFEELMFRAVIFRIAEQRWGTRVALAVSSVLFAVAHLQNDSIGALAILNTGVVSLTLCAAYMLTRRVWLPIGIHFGWNFLYDGFFAVPVSGHDARGWLQVALPGPEWLTGGAYGVEASPLTLVVWAVVTVPLIKRSLKSRPIPHHSA</sequence>
<gene>
    <name evidence="3" type="ORF">RCOM_2113690</name>
</gene>
<accession>B9TKY9</accession>
<evidence type="ECO:0000313" key="4">
    <source>
        <dbReference type="Proteomes" id="UP000008311"/>
    </source>
</evidence>
<feature type="transmembrane region" description="Helical" evidence="1">
    <location>
        <begin position="184"/>
        <end position="203"/>
    </location>
</feature>